<dbReference type="CDD" id="cd06671">
    <property type="entry name" value="PDZ7_MUPP1-PD6_PATJ-like"/>
    <property type="match status" value="1"/>
</dbReference>
<feature type="domain" description="PDZ" evidence="6">
    <location>
        <begin position="2018"/>
        <end position="2096"/>
    </location>
</feature>
<feature type="compositionally biased region" description="Low complexity" evidence="5">
    <location>
        <begin position="1446"/>
        <end position="1461"/>
    </location>
</feature>
<feature type="domain" description="PDZ" evidence="6">
    <location>
        <begin position="1779"/>
        <end position="1864"/>
    </location>
</feature>
<dbReference type="EMBL" id="BDGG01000002">
    <property type="protein sequence ID" value="GAU94334.1"/>
    <property type="molecule type" value="Genomic_DNA"/>
</dbReference>
<feature type="compositionally biased region" description="Acidic residues" evidence="5">
    <location>
        <begin position="1473"/>
        <end position="1482"/>
    </location>
</feature>
<evidence type="ECO:0000256" key="3">
    <source>
        <dbReference type="ARBA" id="ARBA00022737"/>
    </source>
</evidence>
<dbReference type="InterPro" id="IPR001478">
    <property type="entry name" value="PDZ"/>
</dbReference>
<keyword evidence="3" id="KW-0677">Repeat</keyword>
<dbReference type="PANTHER" id="PTHR19964:SF92">
    <property type="entry name" value="PATJ HOMOLOG"/>
    <property type="match status" value="1"/>
</dbReference>
<dbReference type="GO" id="GO:0030054">
    <property type="term" value="C:cell junction"/>
    <property type="evidence" value="ECO:0007669"/>
    <property type="project" value="UniProtKB-ARBA"/>
</dbReference>
<evidence type="ECO:0008006" key="10">
    <source>
        <dbReference type="Google" id="ProtNLM"/>
    </source>
</evidence>
<feature type="domain" description="PDZ" evidence="6">
    <location>
        <begin position="1643"/>
        <end position="1726"/>
    </location>
</feature>
<feature type="domain" description="PDZ" evidence="6">
    <location>
        <begin position="138"/>
        <end position="230"/>
    </location>
</feature>
<dbReference type="OrthoDB" id="6022711at2759"/>
<evidence type="ECO:0000256" key="2">
    <source>
        <dbReference type="ARBA" id="ARBA00022553"/>
    </source>
</evidence>
<accession>A0A1D1UXH3</accession>
<dbReference type="InterPro" id="IPR004172">
    <property type="entry name" value="L27_dom"/>
</dbReference>
<dbReference type="CDD" id="cd06791">
    <property type="entry name" value="PDZ3_MUPP1-like"/>
    <property type="match status" value="1"/>
</dbReference>
<feature type="domain" description="PDZ" evidence="6">
    <location>
        <begin position="1504"/>
        <end position="1573"/>
    </location>
</feature>
<proteinExistence type="predicted"/>
<dbReference type="CDD" id="cd06668">
    <property type="entry name" value="PDZ4_MUPP1-like"/>
    <property type="match status" value="1"/>
</dbReference>
<feature type="compositionally biased region" description="Polar residues" evidence="5">
    <location>
        <begin position="1222"/>
        <end position="1234"/>
    </location>
</feature>
<feature type="domain" description="PDZ" evidence="6">
    <location>
        <begin position="542"/>
        <end position="627"/>
    </location>
</feature>
<organism evidence="8 9">
    <name type="scientific">Ramazzottius varieornatus</name>
    <name type="common">Water bear</name>
    <name type="synonym">Tardigrade</name>
    <dbReference type="NCBI Taxonomy" id="947166"/>
    <lineage>
        <taxon>Eukaryota</taxon>
        <taxon>Metazoa</taxon>
        <taxon>Ecdysozoa</taxon>
        <taxon>Tardigrada</taxon>
        <taxon>Eutardigrada</taxon>
        <taxon>Parachela</taxon>
        <taxon>Hypsibioidea</taxon>
        <taxon>Ramazzottiidae</taxon>
        <taxon>Ramazzottius</taxon>
    </lineage>
</organism>
<dbReference type="PANTHER" id="PTHR19964">
    <property type="entry name" value="MULTIPLE PDZ DOMAIN PROTEIN"/>
    <property type="match status" value="1"/>
</dbReference>
<dbReference type="Gene3D" id="1.10.287.650">
    <property type="entry name" value="L27 domain"/>
    <property type="match status" value="1"/>
</dbReference>
<feature type="region of interest" description="Disordered" evidence="5">
    <location>
        <begin position="63"/>
        <end position="95"/>
    </location>
</feature>
<feature type="domain" description="PDZ" evidence="6">
    <location>
        <begin position="1878"/>
        <end position="1946"/>
    </location>
</feature>
<feature type="region of interest" description="Disordered" evidence="5">
    <location>
        <begin position="1954"/>
        <end position="2006"/>
    </location>
</feature>
<comment type="caution">
    <text evidence="8">The sequence shown here is derived from an EMBL/GenBank/DDBJ whole genome shotgun (WGS) entry which is preliminary data.</text>
</comment>
<feature type="compositionally biased region" description="Low complexity" evidence="5">
    <location>
        <begin position="63"/>
        <end position="75"/>
    </location>
</feature>
<evidence type="ECO:0000256" key="5">
    <source>
        <dbReference type="SAM" id="MobiDB-lite"/>
    </source>
</evidence>
<dbReference type="STRING" id="947166.A0A1D1UXH3"/>
<dbReference type="SMART" id="SM00228">
    <property type="entry name" value="PDZ"/>
    <property type="match status" value="12"/>
</dbReference>
<feature type="domain" description="PDZ" evidence="6">
    <location>
        <begin position="262"/>
        <end position="342"/>
    </location>
</feature>
<feature type="compositionally biased region" description="Pro residues" evidence="5">
    <location>
        <begin position="458"/>
        <end position="470"/>
    </location>
</feature>
<evidence type="ECO:0000313" key="8">
    <source>
        <dbReference type="EMBL" id="GAU94334.1"/>
    </source>
</evidence>
<dbReference type="SUPFAM" id="SSF101288">
    <property type="entry name" value="L27 domain"/>
    <property type="match status" value="1"/>
</dbReference>
<comment type="subcellular location">
    <subcellularLocation>
        <location evidence="1">Membrane</location>
    </subcellularLocation>
</comment>
<feature type="compositionally biased region" description="Basic and acidic residues" evidence="5">
    <location>
        <begin position="1977"/>
        <end position="1992"/>
    </location>
</feature>
<dbReference type="CDD" id="cd06667">
    <property type="entry name" value="PDZ2_MUPP1-like"/>
    <property type="match status" value="1"/>
</dbReference>
<evidence type="ECO:0000256" key="4">
    <source>
        <dbReference type="ARBA" id="ARBA00023136"/>
    </source>
</evidence>
<gene>
    <name evidence="8" type="primary">RvY_06126-1</name>
    <name evidence="8" type="synonym">RvY_06126.1</name>
    <name evidence="8" type="ORF">RvY_06126</name>
</gene>
<sequence length="2113" mass="227329">MSTNEEAKRALVILEDMQRKLRASNRLQVDNELSQLIRLLHNPVFRGLLQLQDNLNLKKDVTTTTTNGHHSPTTTFPHLYNEPPHSRHMKNGQDGRASAWSSFEEVEDGGLDFGTASIADMSSYLATVLPAEGRTLHRVQLMKEAGQTLGFSVLGRRSMEGAGTDDGIFIEDIQEGSIAHRNGFIANGDQIVAINGRCIIDPEGAFPHQEAVAILQRACGLIQLVLARYPVLPSQPLPLSASSNLAEPVKMVLSSEWAQVEVIDLHNDGSGLGFAITGGRSTGVVVKSIVPGSVAHRDGRLRLADHILFCNEVSLRGMGSDQVAAVLRQMPDSLRLIVARTLDADTPTMDQDHLPRLRSAEVTDVAKLEQALGITIQAPMEAAVHAGENEHDKENVVEREGLQAQAFVHHRQRSSLASLQQQPLLPTTQPPAFPTSHSAHTDVSSSTSRRQHSLPEQAFPPPEVPPPPLPKKMSVSSEKSVVSAVQWETNQLPPSYSQLASPPFPPPFPLPSSSATTVVDETVSSVDDQGGKEEKEATESFVVELMKDSKGLGITIAGFVGGEDEISGIFIKSIAPGSAADLDGRIRVHDQIIEVDGAHLEGFSNQQAVQKLKNTGQVVTLKLLRHLSGRKHQQLESYFRDEDSPSNGSVSFRETAVAATTKKEENEAEDSMGVQLGGDRETAAGIACRWRKILGSEFSIVVADVMKERVGGGLGISLEGTVDVEGGKDVRPHHYIRSLLPDGPVGLTGQFQAGDELLEVNGQRLLGVSHNECVALLKELPQQLRMVCARRKRGSRWSQAMDTPTPEQVTETAGATTLNVTQMNERLIKAKSDGSLAIASAPPLDFTLLQRSETLGQHGKMMRSRSLEPITQLSMWSDQATVIELNKQERGLGFSILDYQDPLNAEESVIVIRSLVPGGVAQQDGRLVPGDRLLWVNDINLEKASLERAVEILKGASRGIVRIGVAKPLPVLPSLTSQQLTSSHDVGEVSLHHNMDFLNQGDSAHYVSSAFPEKRTYQLVEDYSTLKRISQPSLAAHHIGAMSPSSRTATPVQSPRWSPMASPSLLPGSWASDVPFLPAELERSIRLPTSSESLGLEVDVVDKGINGCLIRDIKAGSAADLDGRLAVGDYLTSINHESLRRVVRAQAHAILRRASLLTSDISVTYIPAAEAAVHRHNFLHQHGRHQHDAISSTSSSRDYSQTEMASLPDQTSPRSPFLAQRSMMSTQETIVEQRSPSASPLPAAHSPSEEAAVDTLSMEDFPPPPPSLLPVAEKEDTAVETTATLSVSVSALRHWAPPRTVLLERQPNRSLGISIVGGKVQMSNGAGTESTITGIFIKQVLPDSPAGREGTLKTGDRILEVDGKDIRESTHEYAVDIIRNAQSPVTFVVQSLISHSPAPPSTAVNPLLPKPPATRSHSIHDTSSLRQTTQDEAAPAQKDASINGHRASIASHQSRQSSKSSSFDRNNGLNREGEEDDDDDSQTDSMSSWDAVEKYGDLGGQILQVTIPRSEAGLGLSLVGNKDRQKMSVFVLVLDDDNPTTKNSGIRPGDELLEVNKMVVRGRSHLNASAMIKTVRDGEYHLTLLRRPGAVHEMAVSPGYKVSDNGLEHGEAPHLAPTSAEPHWPPHPSEDELTMAGHPQIKTAHLFKAANGLGFGVSQGMGTIPEGIYIKTITEDGSAAKEGTLRVDDQIIAVNGVSLVGLPYDEALSTLCVANGNIAITVSRGPPAPPPASTPATTVLPAMPSTRPPPLPLVVQPLLSPSLASRTLSVVEEAQQEVNLEIQRANGLGLGLQLALLPVSIAPIVIREILPAGSVAVDGRLMVGDRLLTINGKDFSKSNDTEAAMDALLQGTDKPIHLRILRDVKTTLQDDDMYQLLEVELAKKAGRGLGLSIIQHQNEKGVFVSEVVKGGESEGKVHAQDQILSVNGYDVRDSSQEDAATLLKTAAMGKVHLKLRRLRPGARSGAKAARRTSSASNEKRPNTAKRATRDTESSSARPAPVPPAEPTIAVAPATQTMTVEFFRQPSEAVGFTVVGSKGQLSIGQIVESALAASLVRTGDTLLRLNDVSLQAMTPSEVNAQLKQLTGKISLLIQRRTLSTPQLNTSANPASAQR</sequence>
<feature type="region of interest" description="Disordered" evidence="5">
    <location>
        <begin position="424"/>
        <end position="477"/>
    </location>
</feature>
<evidence type="ECO:0000256" key="1">
    <source>
        <dbReference type="ARBA" id="ARBA00004370"/>
    </source>
</evidence>
<feature type="compositionally biased region" description="Polar residues" evidence="5">
    <location>
        <begin position="1043"/>
        <end position="1056"/>
    </location>
</feature>
<evidence type="ECO:0000259" key="6">
    <source>
        <dbReference type="PROSITE" id="PS50106"/>
    </source>
</evidence>
<dbReference type="CDD" id="cd00136">
    <property type="entry name" value="PDZ_canonical"/>
    <property type="match status" value="2"/>
</dbReference>
<protein>
    <recommendedName>
        <fullName evidence="10">Multiple PDZ domain protein</fullName>
    </recommendedName>
</protein>
<evidence type="ECO:0000259" key="7">
    <source>
        <dbReference type="PROSITE" id="PS51022"/>
    </source>
</evidence>
<dbReference type="InterPro" id="IPR051342">
    <property type="entry name" value="PDZ_scaffold"/>
</dbReference>
<feature type="compositionally biased region" description="Polar residues" evidence="5">
    <location>
        <begin position="435"/>
        <end position="448"/>
    </location>
</feature>
<feature type="compositionally biased region" description="Polar residues" evidence="5">
    <location>
        <begin position="1421"/>
        <end position="1431"/>
    </location>
</feature>
<feature type="region of interest" description="Disordered" evidence="5">
    <location>
        <begin position="1038"/>
        <end position="1058"/>
    </location>
</feature>
<dbReference type="CDD" id="cd06669">
    <property type="entry name" value="PDZ5_MUPP1-like"/>
    <property type="match status" value="1"/>
</dbReference>
<dbReference type="FunFam" id="2.30.42.10:FF:000070">
    <property type="entry name" value="Multiple PDZ domain protein"/>
    <property type="match status" value="1"/>
</dbReference>
<feature type="domain" description="L27" evidence="7">
    <location>
        <begin position="3"/>
        <end position="63"/>
    </location>
</feature>
<feature type="domain" description="PDZ" evidence="6">
    <location>
        <begin position="1084"/>
        <end position="1154"/>
    </location>
</feature>
<feature type="compositionally biased region" description="Low complexity" evidence="5">
    <location>
        <begin position="1235"/>
        <end position="1250"/>
    </location>
</feature>
<dbReference type="Proteomes" id="UP000186922">
    <property type="component" value="Unassembled WGS sequence"/>
</dbReference>
<keyword evidence="2" id="KW-0597">Phosphoprotein</keyword>
<reference evidence="8 9" key="1">
    <citation type="journal article" date="2016" name="Nat. Commun.">
        <title>Extremotolerant tardigrade genome and improved radiotolerance of human cultured cells by tardigrade-unique protein.</title>
        <authorList>
            <person name="Hashimoto T."/>
            <person name="Horikawa D.D."/>
            <person name="Saito Y."/>
            <person name="Kuwahara H."/>
            <person name="Kozuka-Hata H."/>
            <person name="Shin-I T."/>
            <person name="Minakuchi Y."/>
            <person name="Ohishi K."/>
            <person name="Motoyama A."/>
            <person name="Aizu T."/>
            <person name="Enomoto A."/>
            <person name="Kondo K."/>
            <person name="Tanaka S."/>
            <person name="Hara Y."/>
            <person name="Koshikawa S."/>
            <person name="Sagara H."/>
            <person name="Miura T."/>
            <person name="Yokobori S."/>
            <person name="Miyagawa K."/>
            <person name="Suzuki Y."/>
            <person name="Kubo T."/>
            <person name="Oyama M."/>
            <person name="Kohara Y."/>
            <person name="Fujiyama A."/>
            <person name="Arakawa K."/>
            <person name="Katayama T."/>
            <person name="Toyoda A."/>
            <person name="Kunieda T."/>
        </authorList>
    </citation>
    <scope>NUCLEOTIDE SEQUENCE [LARGE SCALE GENOMIC DNA]</scope>
    <source>
        <strain evidence="8 9">YOKOZUNA-1</strain>
    </source>
</reference>
<dbReference type="PROSITE" id="PS51022">
    <property type="entry name" value="L27"/>
    <property type="match status" value="1"/>
</dbReference>
<feature type="region of interest" description="Disordered" evidence="5">
    <location>
        <begin position="1395"/>
        <end position="1487"/>
    </location>
</feature>
<dbReference type="InterPro" id="IPR036892">
    <property type="entry name" value="L27_dom_sf"/>
</dbReference>
<dbReference type="SUPFAM" id="SSF50156">
    <property type="entry name" value="PDZ domain-like"/>
    <property type="match status" value="12"/>
</dbReference>
<keyword evidence="4" id="KW-0472">Membrane</keyword>
<keyword evidence="9" id="KW-1185">Reference proteome</keyword>
<feature type="domain" description="PDZ" evidence="6">
    <location>
        <begin position="882"/>
        <end position="960"/>
    </location>
</feature>
<dbReference type="InterPro" id="IPR036034">
    <property type="entry name" value="PDZ_sf"/>
</dbReference>
<dbReference type="PROSITE" id="PS50106">
    <property type="entry name" value="PDZ"/>
    <property type="match status" value="12"/>
</dbReference>
<feature type="compositionally biased region" description="Polar residues" evidence="5">
    <location>
        <begin position="1197"/>
        <end position="1214"/>
    </location>
</feature>
<feature type="domain" description="PDZ" evidence="6">
    <location>
        <begin position="702"/>
        <end position="792"/>
    </location>
</feature>
<feature type="region of interest" description="Disordered" evidence="5">
    <location>
        <begin position="1181"/>
        <end position="1252"/>
    </location>
</feature>
<name>A0A1D1UXH3_RAMVA</name>
<dbReference type="Pfam" id="PF00595">
    <property type="entry name" value="PDZ"/>
    <property type="match status" value="12"/>
</dbReference>
<dbReference type="GO" id="GO:0016020">
    <property type="term" value="C:membrane"/>
    <property type="evidence" value="ECO:0007669"/>
    <property type="project" value="UniProtKB-SubCell"/>
</dbReference>
<feature type="domain" description="PDZ" evidence="6">
    <location>
        <begin position="1300"/>
        <end position="1393"/>
    </location>
</feature>
<evidence type="ECO:0000313" key="9">
    <source>
        <dbReference type="Proteomes" id="UP000186922"/>
    </source>
</evidence>
<dbReference type="Gene3D" id="2.30.42.10">
    <property type="match status" value="12"/>
</dbReference>